<sequence length="258" mass="28589">MKRDERRQQIIDLLVENGVVDLEELAKRFAVSKMTIHRDLDELEAGGLLRKVRGGATIEAGMQFESDFRLRERQGSEGKERMALEALELVEPGMTVMVNDGSMAAMLGSMLPRKKPLTVITNNASILEALKFEKGIDLIALGGMYSSKFNGYFGVLAEQNLTSLRADLAFLSSPAVSGNQVFHMDADVIRVKKAMLNAAVKACLLVNHTRFDRVALHVLANLDYFDWVITDQVPEPNVQQQLVDAGIQLTIARSLENT</sequence>
<dbReference type="Proteomes" id="UP000252792">
    <property type="component" value="Unassembled WGS sequence"/>
</dbReference>
<dbReference type="Pfam" id="PF00455">
    <property type="entry name" value="DeoRC"/>
    <property type="match status" value="1"/>
</dbReference>
<dbReference type="OrthoDB" id="9814815at2"/>
<dbReference type="InterPro" id="IPR036388">
    <property type="entry name" value="WH-like_DNA-bd_sf"/>
</dbReference>
<evidence type="ECO:0000313" key="5">
    <source>
        <dbReference type="EMBL" id="RBP83502.1"/>
    </source>
</evidence>
<accession>A0A366J980</accession>
<keyword evidence="1" id="KW-0805">Transcription regulation</keyword>
<dbReference type="InterPro" id="IPR050313">
    <property type="entry name" value="Carb_Metab_HTH_regulators"/>
</dbReference>
<dbReference type="PRINTS" id="PR00037">
    <property type="entry name" value="HTHLACR"/>
</dbReference>
<dbReference type="SMART" id="SM00420">
    <property type="entry name" value="HTH_DEOR"/>
    <property type="match status" value="1"/>
</dbReference>
<evidence type="ECO:0000256" key="1">
    <source>
        <dbReference type="ARBA" id="ARBA00023015"/>
    </source>
</evidence>
<dbReference type="PANTHER" id="PTHR30363">
    <property type="entry name" value="HTH-TYPE TRANSCRIPTIONAL REGULATOR SRLR-RELATED"/>
    <property type="match status" value="1"/>
</dbReference>
<dbReference type="PROSITE" id="PS51000">
    <property type="entry name" value="HTH_DEOR_2"/>
    <property type="match status" value="1"/>
</dbReference>
<dbReference type="InterPro" id="IPR014036">
    <property type="entry name" value="DeoR-like_C"/>
</dbReference>
<dbReference type="PANTHER" id="PTHR30363:SF44">
    <property type="entry name" value="AGA OPERON TRANSCRIPTIONAL REPRESSOR-RELATED"/>
    <property type="match status" value="1"/>
</dbReference>
<dbReference type="InterPro" id="IPR018356">
    <property type="entry name" value="Tscrpt_reg_HTH_DeoR_CS"/>
</dbReference>
<dbReference type="Gene3D" id="1.10.10.10">
    <property type="entry name" value="Winged helix-like DNA-binding domain superfamily/Winged helix DNA-binding domain"/>
    <property type="match status" value="1"/>
</dbReference>
<dbReference type="EMBL" id="QNSE01000006">
    <property type="protein sequence ID" value="RBP83502.1"/>
    <property type="molecule type" value="Genomic_DNA"/>
</dbReference>
<reference evidence="5 6" key="1">
    <citation type="submission" date="2018-06" db="EMBL/GenBank/DDBJ databases">
        <title>Genomic Encyclopedia of Type Strains, Phase III (KMG-III): the genomes of soil and plant-associated and newly described type strains.</title>
        <authorList>
            <person name="Whitman W."/>
        </authorList>
    </citation>
    <scope>NUCLEOTIDE SEQUENCE [LARGE SCALE GENOMIC DNA]</scope>
    <source>
        <strain evidence="5 6">CECT 7377</strain>
    </source>
</reference>
<keyword evidence="6" id="KW-1185">Reference proteome</keyword>
<dbReference type="SMART" id="SM01134">
    <property type="entry name" value="DeoRC"/>
    <property type="match status" value="1"/>
</dbReference>
<evidence type="ECO:0000256" key="3">
    <source>
        <dbReference type="ARBA" id="ARBA00023163"/>
    </source>
</evidence>
<protein>
    <submittedName>
        <fullName evidence="5">DeoR family transcriptional regulator</fullName>
    </submittedName>
</protein>
<dbReference type="PROSITE" id="PS00894">
    <property type="entry name" value="HTH_DEOR_1"/>
    <property type="match status" value="1"/>
</dbReference>
<dbReference type="Pfam" id="PF08220">
    <property type="entry name" value="HTH_DeoR"/>
    <property type="match status" value="1"/>
</dbReference>
<dbReference type="GO" id="GO:0003677">
    <property type="term" value="F:DNA binding"/>
    <property type="evidence" value="ECO:0007669"/>
    <property type="project" value="UniProtKB-KW"/>
</dbReference>
<dbReference type="GO" id="GO:0003700">
    <property type="term" value="F:DNA-binding transcription factor activity"/>
    <property type="evidence" value="ECO:0007669"/>
    <property type="project" value="InterPro"/>
</dbReference>
<evidence type="ECO:0000256" key="2">
    <source>
        <dbReference type="ARBA" id="ARBA00023125"/>
    </source>
</evidence>
<dbReference type="RefSeq" id="WP_113916480.1">
    <property type="nucleotide sequence ID" value="NZ_QNSE01000006.1"/>
</dbReference>
<feature type="domain" description="HTH deoR-type" evidence="4">
    <location>
        <begin position="3"/>
        <end position="58"/>
    </location>
</feature>
<dbReference type="InterPro" id="IPR001034">
    <property type="entry name" value="DeoR_HTH"/>
</dbReference>
<dbReference type="AlphaFoldDB" id="A0A366J980"/>
<dbReference type="SUPFAM" id="SSF46785">
    <property type="entry name" value="Winged helix' DNA-binding domain"/>
    <property type="match status" value="1"/>
</dbReference>
<keyword evidence="2" id="KW-0238">DNA-binding</keyword>
<dbReference type="InterPro" id="IPR037171">
    <property type="entry name" value="NagB/RpiA_transferase-like"/>
</dbReference>
<name>A0A366J980_9GAMM</name>
<evidence type="ECO:0000259" key="4">
    <source>
        <dbReference type="PROSITE" id="PS51000"/>
    </source>
</evidence>
<gene>
    <name evidence="5" type="ORF">DFP80_106147</name>
</gene>
<dbReference type="InterPro" id="IPR036390">
    <property type="entry name" value="WH_DNA-bd_sf"/>
</dbReference>
<organism evidence="5 6">
    <name type="scientific">Marinomonas rhizomae</name>
    <dbReference type="NCBI Taxonomy" id="491948"/>
    <lineage>
        <taxon>Bacteria</taxon>
        <taxon>Pseudomonadati</taxon>
        <taxon>Pseudomonadota</taxon>
        <taxon>Gammaproteobacteria</taxon>
        <taxon>Oceanospirillales</taxon>
        <taxon>Oceanospirillaceae</taxon>
        <taxon>Marinomonas</taxon>
    </lineage>
</organism>
<proteinExistence type="predicted"/>
<evidence type="ECO:0000313" key="6">
    <source>
        <dbReference type="Proteomes" id="UP000252792"/>
    </source>
</evidence>
<dbReference type="SUPFAM" id="SSF100950">
    <property type="entry name" value="NagB/RpiA/CoA transferase-like"/>
    <property type="match status" value="1"/>
</dbReference>
<keyword evidence="3" id="KW-0804">Transcription</keyword>
<comment type="caution">
    <text evidence="5">The sequence shown here is derived from an EMBL/GenBank/DDBJ whole genome shotgun (WGS) entry which is preliminary data.</text>
</comment>